<comment type="subcellular location">
    <subcellularLocation>
        <location evidence="1">Cell membrane</location>
        <topology evidence="1">Single-pass type I membrane protein</topology>
    </subcellularLocation>
    <subcellularLocation>
        <location evidence="13">Synapse</location>
    </subcellularLocation>
</comment>
<dbReference type="InterPro" id="IPR003961">
    <property type="entry name" value="FN3_dom"/>
</dbReference>
<protein>
    <submittedName>
        <fullName evidence="19">Sidekick cell adhesion molecule 1b</fullName>
    </submittedName>
</protein>
<reference evidence="19" key="1">
    <citation type="submission" date="2025-08" db="UniProtKB">
        <authorList>
            <consortium name="Ensembl"/>
        </authorList>
    </citation>
    <scope>IDENTIFICATION</scope>
</reference>
<dbReference type="FunFam" id="2.60.40.10:FF:000237">
    <property type="entry name" value="Sidekick cell adhesion molecule 2"/>
    <property type="match status" value="1"/>
</dbReference>
<dbReference type="FunFam" id="2.60.40.10:FF:000360">
    <property type="entry name" value="Sidekick cell adhesion molecule 2"/>
    <property type="match status" value="1"/>
</dbReference>
<dbReference type="FunFam" id="2.60.40.10:FF:000267">
    <property type="entry name" value="Sidekick cell adhesion molecule 2"/>
    <property type="match status" value="1"/>
</dbReference>
<evidence type="ECO:0000313" key="19">
    <source>
        <dbReference type="Ensembl" id="ENSCCRP00000104874.1"/>
    </source>
</evidence>
<feature type="region of interest" description="Disordered" evidence="15">
    <location>
        <begin position="1697"/>
        <end position="1716"/>
    </location>
</feature>
<dbReference type="PROSITE" id="PS50853">
    <property type="entry name" value="FN3"/>
    <property type="match status" value="13"/>
</dbReference>
<dbReference type="InterPro" id="IPR003599">
    <property type="entry name" value="Ig_sub"/>
</dbReference>
<feature type="domain" description="Ig-like" evidence="17">
    <location>
        <begin position="554"/>
        <end position="643"/>
    </location>
</feature>
<dbReference type="Proteomes" id="UP001108240">
    <property type="component" value="Unplaced"/>
</dbReference>
<dbReference type="FunFam" id="2.60.40.10:FF:000301">
    <property type="entry name" value="Sidekick cell adhesion molecule 2"/>
    <property type="match status" value="1"/>
</dbReference>
<feature type="domain" description="Fibronectin type-III" evidence="18">
    <location>
        <begin position="1353"/>
        <end position="1450"/>
    </location>
</feature>
<feature type="domain" description="Fibronectin type-III" evidence="18">
    <location>
        <begin position="1776"/>
        <end position="1872"/>
    </location>
</feature>
<accession>A0A9J7XBV1</accession>
<dbReference type="SMART" id="SM00060">
    <property type="entry name" value="FN3"/>
    <property type="match status" value="13"/>
</dbReference>
<dbReference type="PRINTS" id="PR00014">
    <property type="entry name" value="FNTYPEIII"/>
</dbReference>
<dbReference type="InterPro" id="IPR003598">
    <property type="entry name" value="Ig_sub2"/>
</dbReference>
<dbReference type="FunFam" id="2.60.40.10:FF:002353">
    <property type="entry name" value="Uncharacterized protein"/>
    <property type="match status" value="1"/>
</dbReference>
<evidence type="ECO:0000256" key="10">
    <source>
        <dbReference type="ARBA" id="ARBA00023157"/>
    </source>
</evidence>
<feature type="region of interest" description="Disordered" evidence="15">
    <location>
        <begin position="2192"/>
        <end position="2216"/>
    </location>
</feature>
<dbReference type="SUPFAM" id="SSF49265">
    <property type="entry name" value="Fibronectin type III"/>
    <property type="match status" value="7"/>
</dbReference>
<dbReference type="CDD" id="cd00096">
    <property type="entry name" value="Ig"/>
    <property type="match status" value="1"/>
</dbReference>
<keyword evidence="3 16" id="KW-0812">Transmembrane</keyword>
<keyword evidence="11" id="KW-0325">Glycoprotein</keyword>
<keyword evidence="8" id="KW-0770">Synapse</keyword>
<evidence type="ECO:0000259" key="18">
    <source>
        <dbReference type="PROSITE" id="PS50853"/>
    </source>
</evidence>
<evidence type="ECO:0000256" key="16">
    <source>
        <dbReference type="SAM" id="Phobius"/>
    </source>
</evidence>
<evidence type="ECO:0000256" key="9">
    <source>
        <dbReference type="ARBA" id="ARBA00023136"/>
    </source>
</evidence>
<keyword evidence="4" id="KW-0732">Signal</keyword>
<feature type="domain" description="Fibronectin type-III" evidence="18">
    <location>
        <begin position="743"/>
        <end position="839"/>
    </location>
</feature>
<dbReference type="GO" id="GO:0098609">
    <property type="term" value="P:cell-cell adhesion"/>
    <property type="evidence" value="ECO:0007669"/>
    <property type="project" value="TreeGrafter"/>
</dbReference>
<dbReference type="FunFam" id="2.60.40.10:FF:000271">
    <property type="entry name" value="Sidekick cell adhesion molecule 2"/>
    <property type="match status" value="1"/>
</dbReference>
<evidence type="ECO:0000256" key="3">
    <source>
        <dbReference type="ARBA" id="ARBA00022692"/>
    </source>
</evidence>
<feature type="domain" description="Fibronectin type-III" evidence="18">
    <location>
        <begin position="1048"/>
        <end position="1142"/>
    </location>
</feature>
<feature type="domain" description="Ig-like" evidence="17">
    <location>
        <begin position="366"/>
        <end position="454"/>
    </location>
</feature>
<evidence type="ECO:0000256" key="1">
    <source>
        <dbReference type="ARBA" id="ARBA00004251"/>
    </source>
</evidence>
<keyword evidence="2" id="KW-1003">Cell membrane</keyword>
<evidence type="ECO:0000256" key="14">
    <source>
        <dbReference type="ARBA" id="ARBA00061621"/>
    </source>
</evidence>
<keyword evidence="20" id="KW-1185">Reference proteome</keyword>
<dbReference type="FunFam" id="2.60.40.10:FF:000202">
    <property type="entry name" value="Sidekick cell adhesion molecule 1"/>
    <property type="match status" value="1"/>
</dbReference>
<evidence type="ECO:0000256" key="2">
    <source>
        <dbReference type="ARBA" id="ARBA00022475"/>
    </source>
</evidence>
<dbReference type="FunFam" id="2.60.40.10:FF:001662">
    <property type="entry name" value="Sidekick cell adhesion molecule 2b"/>
    <property type="match status" value="1"/>
</dbReference>
<feature type="domain" description="Fibronectin type-III" evidence="18">
    <location>
        <begin position="1250"/>
        <end position="1348"/>
    </location>
</feature>
<sequence>MSRLGTQKSGSRSVKGCSRSVSFILEQRTETWSFWFEGLFLFTAKCADEGESFPKAVRHESKATGKVADSELNSPACGMNENRLVNAVKRSAHFRLFSQTSTSAEVIDSSFSGGQSPLTKGKVKGIIHRQGNTHKVMTGKAKCGMRGWIFALVFLWNTHMLRAQDIAPYFKTEAGAAQTHLEGNRLVLTCLAEGSWPLEFKWIRNSSDITEYTPEYRYTITSLKREDAGVYQCAVRNRMGALIQTRADVRVAYMDNFAELEQRKTVSQGRAAVLNPPAVTSYPRPQVTWFRDGFKIIPNHRVAITLDNQLVVLGTAAADAGRYYVQAVNERNGENKTSPSIYLSIAVNKRNRGSLDVIAPAELVAPVIVIAPKNTSVVAGASEATLECVANARSLDRLQVFWKRNGVRLTAGVDSFGRRLVISNPTSADVGLYVCEAALRNSSQKSTEAKAYLSVLEPPYFTSKPKRSVITEVEKIVELHCQAKGVPTPKLEWFKDAVPLSTLNNPRYKLTSSSMVLQVRRIQPDDAGIFQCFAENTAGEIQAYTNLVVTSVSPSFTTPPSDITVTDGASAVFTCETSGAPKPAIVWRKGSQVLASGTVQMPRFTLLESGGLRILPIMLSDAGNYTCLASNSEGLVNTTVALTVLSRTFISTSPEDQRVIKGTTAVLNCAATHDPRVTVRYTWKKGTKPLSVSTGGRVSMKEGSLHISQTWSGDIGDYTCRVISPAGNDSKTARLEVIELPHSPRNLQVALNETDSRTVLLSWVRPFDGNSPLLRYIIELSENNSPWKVYMDDVSPALASLLVIGLTPARTYQFRVCAVNQVGRGQYSAETNRLMLREEPPSAPPKNIVASGRTNQSIMVQWQPPPEPQLNGVLRGYVLRYRLAGLPGEFQLKNITSAEINYCLIGELIIWTQYEIQVAAYTGAGLGVYSQSVTEYTLQGVPTASPQDVDAVALNSTTIKFTWTPPPQQFINGINQGYKLLVWPEHCPECITMVTIAPEFHGSRHYGYVSNLRKFTWYETAVLCFTTPGDGPASTPQLIQTHAYKPGPVTQLSFTEILDTSLRISWQEPEDKNGIITGYVLCWEEAGQNETRVSQTLSNSTLTYKVTGLTSLTTYTLQVAAVTQAGTGAATSSTISTGLPPELPGAPSNLVISNISPRSATIKFQPGSDGKTAISKWIVEGQVGTVGEDEEWKVLYELNSPPAADTLEIPNLIPFTQYRFRMKQVNIVGSSPFSQPSRMMQTLQSNPDVAPTNLIVFSASETSLRIRWEPLPEAAYNGNPESVGYHVRTQRADGLGQPRMETVSERLSQEATVEGLEEWTEYELSIQAFNGIGPGPWSSPVLGKTKESVPSGAPENVSAEAVSSTSILVTWGSVPEHQKNGHILGYKVLYKEKDSERAPQVQLVNGNQTHLLLLKNLSKFVLYEVQVLAFTRVGDGPPSLPPTAERTKDDVPGPPVRLVFPEVRLTSVRVVWQPPSEPNGIIMGYQISYRLDINDPNKFTTVEVGSNARQFTVTGLIPESAYVFQITARTQKGWGPPEEAIVITTEKRERPQHPRRLTVPQKGVESHKLRLHWTAGGDGSSPVRYFTLQALELPDGEWKIHTSSIGHNNTSWEVDRLKPYTSYKFRMMATNDVGDSAFSKETEPVTTLQDVPDEAPVILNIKPSTTTSVIVQWQPPAEGTVNGILVGYRVYYRELPRENSPDEPKTTTNQSTISPEFRAKSTFKTVSSPSLTEFELTQLSKYRRYTIVMTAFNVVGESPSSAPVEVFVGEAAPSVAPQNIQLKSVSSSQLDVEWQPPPVETQNGNIQGYKIHYWEKNRQNETEKELVLFVPETSVHLKNLTSYTNYLVQLSAFNTAGDGPLSAAREGRTLQAAPGAPSHMVFSEVTGSSLNVSWGAPLQPNGVVEGYRVVYEPTAPVHGEQDIRKSVSKTVTVEIKGNWQRWLKVRDLMRGVIYRFKVQARTISYGPELEANITAGPVEGSPGSPLQTSVTKSASALTLHWSEGAEGAGPVTGYVIEARPSDEGLWDTFVKHLPPGSFSYTISLDRLRSGVAYEFRVIAINRFGYGDPSPPSTAMSALSETPFYEEWWFLIVMALISLIFILMVVFGLLLLGQNKKYRSCGTGKHITTVEESVTLDNGGFTALELNSRHLNVKSSFLKKNGTRSPPRPSPGGLHYSDEDICNSYNGAVLTESTTLTEKPTELSESEVSDSDYEDEQPKHSFVNHYMSDPTYYNSWKRQPKGVKTGGEYEECAMTDAEGGYYQTVVTQHSVGGVYTPTGQPAPGTRTPVTGFSSFV</sequence>
<reference evidence="19" key="2">
    <citation type="submission" date="2025-09" db="UniProtKB">
        <authorList>
            <consortium name="Ensembl"/>
        </authorList>
    </citation>
    <scope>IDENTIFICATION</scope>
</reference>
<feature type="region of interest" description="Disordered" evidence="15">
    <location>
        <begin position="2156"/>
        <end position="2177"/>
    </location>
</feature>
<dbReference type="GeneTree" id="ENSGT00940000157747"/>
<dbReference type="FunFam" id="2.60.40.10:FF:000158">
    <property type="entry name" value="Sidekick cell adhesion molecule 2"/>
    <property type="match status" value="1"/>
</dbReference>
<dbReference type="InterPro" id="IPR036116">
    <property type="entry name" value="FN3_sf"/>
</dbReference>
<dbReference type="PROSITE" id="PS50835">
    <property type="entry name" value="IG_LIKE"/>
    <property type="match status" value="5"/>
</dbReference>
<feature type="compositionally biased region" description="Acidic residues" evidence="15">
    <location>
        <begin position="2203"/>
        <end position="2214"/>
    </location>
</feature>
<feature type="domain" description="Fibronectin type-III" evidence="18">
    <location>
        <begin position="1553"/>
        <end position="1650"/>
    </location>
</feature>
<dbReference type="InterPro" id="IPR013098">
    <property type="entry name" value="Ig_I-set"/>
</dbReference>
<evidence type="ECO:0000256" key="15">
    <source>
        <dbReference type="SAM" id="MobiDB-lite"/>
    </source>
</evidence>
<feature type="domain" description="Fibronectin type-III" evidence="18">
    <location>
        <begin position="1655"/>
        <end position="1771"/>
    </location>
</feature>
<dbReference type="Pfam" id="PF07679">
    <property type="entry name" value="I-set"/>
    <property type="match status" value="4"/>
</dbReference>
<name>A0A9J7XBV1_CYPCA</name>
<keyword evidence="12" id="KW-0393">Immunoglobulin domain</keyword>
<evidence type="ECO:0000313" key="20">
    <source>
        <dbReference type="Proteomes" id="UP001108240"/>
    </source>
</evidence>
<comment type="similarity">
    <text evidence="14">Belongs to the sidekick family.</text>
</comment>
<feature type="domain" description="Ig-like" evidence="17">
    <location>
        <begin position="168"/>
        <end position="250"/>
    </location>
</feature>
<dbReference type="FunFam" id="2.60.40.10:FF:000253">
    <property type="entry name" value="Sidekick cell adhesion molecule 1"/>
    <property type="match status" value="1"/>
</dbReference>
<dbReference type="Gene3D" id="2.60.40.10">
    <property type="entry name" value="Immunoglobulins"/>
    <property type="match status" value="19"/>
</dbReference>
<feature type="domain" description="Fibronectin type-III" evidence="18">
    <location>
        <begin position="945"/>
        <end position="1044"/>
    </location>
</feature>
<keyword evidence="5" id="KW-0677">Repeat</keyword>
<dbReference type="InterPro" id="IPR007110">
    <property type="entry name" value="Ig-like_dom"/>
</dbReference>
<evidence type="ECO:0000256" key="8">
    <source>
        <dbReference type="ARBA" id="ARBA00023018"/>
    </source>
</evidence>
<feature type="domain" description="Fibronectin type-III" evidence="18">
    <location>
        <begin position="1982"/>
        <end position="2079"/>
    </location>
</feature>
<feature type="domain" description="Fibronectin type-III" evidence="18">
    <location>
        <begin position="1876"/>
        <end position="1980"/>
    </location>
</feature>
<keyword evidence="9 16" id="KW-0472">Membrane</keyword>
<dbReference type="PANTHER" id="PTHR44170">
    <property type="entry name" value="PROTEIN SIDEKICK"/>
    <property type="match status" value="1"/>
</dbReference>
<dbReference type="Ensembl" id="ENSCCRT00000156960.1">
    <property type="protein sequence ID" value="ENSCCRP00000104874.1"/>
    <property type="gene ID" value="ENSCCRG00000028649.2"/>
</dbReference>
<evidence type="ECO:0000256" key="4">
    <source>
        <dbReference type="ARBA" id="ARBA00022729"/>
    </source>
</evidence>
<evidence type="ECO:0000256" key="6">
    <source>
        <dbReference type="ARBA" id="ARBA00022889"/>
    </source>
</evidence>
<keyword evidence="6" id="KW-0130">Cell adhesion</keyword>
<feature type="transmembrane region" description="Helical" evidence="16">
    <location>
        <begin position="2087"/>
        <end position="2111"/>
    </location>
</feature>
<dbReference type="FunFam" id="2.60.40.10:FF:000261">
    <property type="entry name" value="Sidekick cell adhesion molecule 2"/>
    <property type="match status" value="1"/>
</dbReference>
<dbReference type="SMART" id="SM00408">
    <property type="entry name" value="IGc2"/>
    <property type="match status" value="6"/>
</dbReference>
<dbReference type="GO" id="GO:0005886">
    <property type="term" value="C:plasma membrane"/>
    <property type="evidence" value="ECO:0007669"/>
    <property type="project" value="UniProtKB-SubCell"/>
</dbReference>
<dbReference type="PANTHER" id="PTHR44170:SF49">
    <property type="entry name" value="PROTEIN SIDEKICK-1 ISOFORM X1"/>
    <property type="match status" value="1"/>
</dbReference>
<dbReference type="Pfam" id="PF13927">
    <property type="entry name" value="Ig_3"/>
    <property type="match status" value="2"/>
</dbReference>
<dbReference type="FunFam" id="2.60.40.10:FF:000209">
    <property type="entry name" value="Sidekick cell adhesion molecule 2"/>
    <property type="match status" value="1"/>
</dbReference>
<dbReference type="SUPFAM" id="SSF48726">
    <property type="entry name" value="Immunoglobulin"/>
    <property type="match status" value="5"/>
</dbReference>
<feature type="domain" description="Ig-like" evidence="17">
    <location>
        <begin position="459"/>
        <end position="550"/>
    </location>
</feature>
<dbReference type="FunFam" id="2.60.40.10:FF:000177">
    <property type="entry name" value="Sidekick cell adhesion molecule 2"/>
    <property type="match status" value="1"/>
</dbReference>
<dbReference type="FunFam" id="2.60.40.10:FF:000434">
    <property type="entry name" value="Sidekick cell adhesion molecule 2"/>
    <property type="match status" value="1"/>
</dbReference>
<feature type="domain" description="Fibronectin type-III" evidence="18">
    <location>
        <begin position="1146"/>
        <end position="1245"/>
    </location>
</feature>
<evidence type="ECO:0000256" key="7">
    <source>
        <dbReference type="ARBA" id="ARBA00022989"/>
    </source>
</evidence>
<dbReference type="OMA" id="KIVPREW"/>
<dbReference type="Pfam" id="PF00041">
    <property type="entry name" value="fn3"/>
    <property type="match status" value="13"/>
</dbReference>
<dbReference type="SMART" id="SM00409">
    <property type="entry name" value="IG"/>
    <property type="match status" value="6"/>
</dbReference>
<evidence type="ECO:0000256" key="11">
    <source>
        <dbReference type="ARBA" id="ARBA00023180"/>
    </source>
</evidence>
<dbReference type="InterPro" id="IPR036179">
    <property type="entry name" value="Ig-like_dom_sf"/>
</dbReference>
<evidence type="ECO:0000256" key="5">
    <source>
        <dbReference type="ARBA" id="ARBA00022737"/>
    </source>
</evidence>
<dbReference type="GO" id="GO:0045202">
    <property type="term" value="C:synapse"/>
    <property type="evidence" value="ECO:0007669"/>
    <property type="project" value="UniProtKB-SubCell"/>
</dbReference>
<evidence type="ECO:0000256" key="12">
    <source>
        <dbReference type="ARBA" id="ARBA00023319"/>
    </source>
</evidence>
<feature type="domain" description="Fibronectin type-III" evidence="18">
    <location>
        <begin position="844"/>
        <end position="940"/>
    </location>
</feature>
<dbReference type="FunFam" id="2.60.40.10:FF:000420">
    <property type="entry name" value="Sidekick cell adhesion molecule 2"/>
    <property type="match status" value="1"/>
</dbReference>
<feature type="domain" description="Fibronectin type-III" evidence="18">
    <location>
        <begin position="1454"/>
        <end position="1548"/>
    </location>
</feature>
<dbReference type="InterPro" id="IPR013783">
    <property type="entry name" value="Ig-like_fold"/>
</dbReference>
<dbReference type="FunFam" id="2.60.40.10:FF:000231">
    <property type="entry name" value="Sidekick cell adhesion molecule 2"/>
    <property type="match status" value="1"/>
</dbReference>
<keyword evidence="7 16" id="KW-1133">Transmembrane helix</keyword>
<keyword evidence="10" id="KW-1015">Disulfide bond</keyword>
<organism evidence="19 20">
    <name type="scientific">Cyprinus carpio carpio</name>
    <dbReference type="NCBI Taxonomy" id="630221"/>
    <lineage>
        <taxon>Eukaryota</taxon>
        <taxon>Metazoa</taxon>
        <taxon>Chordata</taxon>
        <taxon>Craniata</taxon>
        <taxon>Vertebrata</taxon>
        <taxon>Euteleostomi</taxon>
        <taxon>Actinopterygii</taxon>
        <taxon>Neopterygii</taxon>
        <taxon>Teleostei</taxon>
        <taxon>Ostariophysi</taxon>
        <taxon>Cypriniformes</taxon>
        <taxon>Cyprinidae</taxon>
        <taxon>Cyprininae</taxon>
        <taxon>Cyprinus</taxon>
    </lineage>
</organism>
<dbReference type="FunFam" id="2.60.40.10:FF:000266">
    <property type="entry name" value="Sidekick cell adhesion molecule 2"/>
    <property type="match status" value="1"/>
</dbReference>
<evidence type="ECO:0000256" key="13">
    <source>
        <dbReference type="ARBA" id="ARBA00034103"/>
    </source>
</evidence>
<dbReference type="FunFam" id="2.60.40.10:FF:000236">
    <property type="entry name" value="Sidekick cell adhesion molecule 2"/>
    <property type="match status" value="1"/>
</dbReference>
<feature type="domain" description="Ig-like" evidence="17">
    <location>
        <begin position="648"/>
        <end position="736"/>
    </location>
</feature>
<proteinExistence type="inferred from homology"/>
<dbReference type="FunFam" id="2.60.40.10:FF:000206">
    <property type="entry name" value="Sidekick cell adhesion molecule 2"/>
    <property type="match status" value="1"/>
</dbReference>
<evidence type="ECO:0000259" key="17">
    <source>
        <dbReference type="PROSITE" id="PS50835"/>
    </source>
</evidence>
<dbReference type="CDD" id="cd00063">
    <property type="entry name" value="FN3"/>
    <property type="match status" value="13"/>
</dbReference>